<proteinExistence type="predicted"/>
<sequence length="55" mass="6480">MLYEILKSLIEKNAFEKEDMTNKLNVFYTFSQISVEQYTELIGEVNPSMKEDVTQ</sequence>
<organism evidence="1 2">
    <name type="scientific">Clostridium sporogenes</name>
    <dbReference type="NCBI Taxonomy" id="1509"/>
    <lineage>
        <taxon>Bacteria</taxon>
        <taxon>Bacillati</taxon>
        <taxon>Bacillota</taxon>
        <taxon>Clostridia</taxon>
        <taxon>Eubacteriales</taxon>
        <taxon>Clostridiaceae</taxon>
        <taxon>Clostridium</taxon>
    </lineage>
</organism>
<evidence type="ECO:0000313" key="1">
    <source>
        <dbReference type="EMBL" id="MDS1005389.1"/>
    </source>
</evidence>
<dbReference type="AlphaFoldDB" id="A0AAE4FP54"/>
<accession>A0AAE4FP54</accession>
<name>A0AAE4FP54_CLOSG</name>
<evidence type="ECO:0000313" key="2">
    <source>
        <dbReference type="Proteomes" id="UP001182303"/>
    </source>
</evidence>
<reference evidence="1" key="1">
    <citation type="submission" date="2023-04" db="EMBL/GenBank/DDBJ databases">
        <title>Assessment of the microbiological origin of a defect in Grana Padano cheese.</title>
        <authorList>
            <person name="Zago M."/>
            <person name="Rossetti L."/>
            <person name="Bonvini B."/>
            <person name="Carminati D."/>
            <person name="Giraffa G."/>
        </authorList>
    </citation>
    <scope>NUCLEOTIDE SEQUENCE</scope>
    <source>
        <strain evidence="1">4990</strain>
    </source>
</reference>
<dbReference type="RefSeq" id="WP_310944654.1">
    <property type="nucleotide sequence ID" value="NZ_JARUIS010000053.1"/>
</dbReference>
<dbReference type="EMBL" id="JARUIS010000053">
    <property type="protein sequence ID" value="MDS1005389.1"/>
    <property type="molecule type" value="Genomic_DNA"/>
</dbReference>
<gene>
    <name evidence="1" type="ORF">P9J83_18155</name>
</gene>
<comment type="caution">
    <text evidence="1">The sequence shown here is derived from an EMBL/GenBank/DDBJ whole genome shotgun (WGS) entry which is preliminary data.</text>
</comment>
<dbReference type="Proteomes" id="UP001182303">
    <property type="component" value="Unassembled WGS sequence"/>
</dbReference>
<protein>
    <submittedName>
        <fullName evidence="1">Uncharacterized protein</fullName>
    </submittedName>
</protein>